<keyword evidence="2" id="KW-0808">Transferase</keyword>
<dbReference type="EMBL" id="JACBZO010000001">
    <property type="protein sequence ID" value="NYI42071.1"/>
    <property type="molecule type" value="Genomic_DNA"/>
</dbReference>
<comment type="caution">
    <text evidence="2">The sequence shown here is derived from an EMBL/GenBank/DDBJ whole genome shotgun (WGS) entry which is preliminary data.</text>
</comment>
<dbReference type="SUPFAM" id="SSF53448">
    <property type="entry name" value="Nucleotide-diphospho-sugar transferases"/>
    <property type="match status" value="1"/>
</dbReference>
<evidence type="ECO:0000313" key="2">
    <source>
        <dbReference type="EMBL" id="NYI42071.1"/>
    </source>
</evidence>
<evidence type="ECO:0000313" key="3">
    <source>
        <dbReference type="Proteomes" id="UP000547973"/>
    </source>
</evidence>
<dbReference type="RefSeq" id="WP_062076237.1">
    <property type="nucleotide sequence ID" value="NZ_BBRC01000022.1"/>
</dbReference>
<dbReference type="PANTHER" id="PTHR43777:SF1">
    <property type="entry name" value="MOLYBDENUM COFACTOR CYTIDYLYLTRANSFERASE"/>
    <property type="match status" value="1"/>
</dbReference>
<name>A0A7Y9ZES7_9MICO</name>
<feature type="domain" description="MobA-like NTP transferase" evidence="1">
    <location>
        <begin position="5"/>
        <end position="167"/>
    </location>
</feature>
<evidence type="ECO:0000259" key="1">
    <source>
        <dbReference type="Pfam" id="PF12804"/>
    </source>
</evidence>
<dbReference type="GO" id="GO:0016779">
    <property type="term" value="F:nucleotidyltransferase activity"/>
    <property type="evidence" value="ECO:0007669"/>
    <property type="project" value="UniProtKB-KW"/>
</dbReference>
<dbReference type="InterPro" id="IPR025877">
    <property type="entry name" value="MobA-like_NTP_Trfase"/>
</dbReference>
<keyword evidence="3" id="KW-1185">Reference proteome</keyword>
<dbReference type="AlphaFoldDB" id="A0A7Y9ZES7"/>
<organism evidence="2 3">
    <name type="scientific">Demequina lutea</name>
    <dbReference type="NCBI Taxonomy" id="431489"/>
    <lineage>
        <taxon>Bacteria</taxon>
        <taxon>Bacillati</taxon>
        <taxon>Actinomycetota</taxon>
        <taxon>Actinomycetes</taxon>
        <taxon>Micrococcales</taxon>
        <taxon>Demequinaceae</taxon>
        <taxon>Demequina</taxon>
    </lineage>
</organism>
<protein>
    <submittedName>
        <fullName evidence="2">CTP:molybdopterin cytidylyltransferase MocA</fullName>
    </submittedName>
</protein>
<accession>A0A7Y9ZES7</accession>
<reference evidence="2 3" key="1">
    <citation type="submission" date="2020-07" db="EMBL/GenBank/DDBJ databases">
        <title>Sequencing the genomes of 1000 actinobacteria strains.</title>
        <authorList>
            <person name="Klenk H.-P."/>
        </authorList>
    </citation>
    <scope>NUCLEOTIDE SEQUENCE [LARGE SCALE GENOMIC DNA]</scope>
    <source>
        <strain evidence="2 3">DSM 19970</strain>
    </source>
</reference>
<dbReference type="InterPro" id="IPR029044">
    <property type="entry name" value="Nucleotide-diphossugar_trans"/>
</dbReference>
<gene>
    <name evidence="2" type="ORF">BKA03_002190</name>
</gene>
<dbReference type="Pfam" id="PF12804">
    <property type="entry name" value="NTP_transf_3"/>
    <property type="match status" value="1"/>
</dbReference>
<keyword evidence="2" id="KW-0548">Nucleotidyltransferase</keyword>
<sequence length="185" mass="18634">MDVTGLVLAAGEPVGAGGPYALRRTDDGTPWLDIACTALRDAGCREVIVVLGAGADAAMALVPRGALPVVATDWRGGQAAALRVGLAAAATSSADAVLLTLVNVPEQTATACRQVLGAAVDDPRGTLARAHYDGKAGHPVLAGRDHWGDIAATVVGDMGIGDYLETHLTADVDCTDLGGGKVVEE</sequence>
<dbReference type="Proteomes" id="UP000547973">
    <property type="component" value="Unassembled WGS sequence"/>
</dbReference>
<dbReference type="Gene3D" id="3.90.550.10">
    <property type="entry name" value="Spore Coat Polysaccharide Biosynthesis Protein SpsA, Chain A"/>
    <property type="match status" value="1"/>
</dbReference>
<dbReference type="PANTHER" id="PTHR43777">
    <property type="entry name" value="MOLYBDENUM COFACTOR CYTIDYLYLTRANSFERASE"/>
    <property type="match status" value="1"/>
</dbReference>
<dbReference type="OrthoDB" id="4427994at2"/>
<proteinExistence type="predicted"/>